<proteinExistence type="predicted"/>
<sequence length="440" mass="49852">MDNFSIYEPVIRWIPANHAPQPPAYCSSTVSGGFPQDNVLRPGGSRPHLPVIEYEGYQYWCFRYRDQRDAICMVAYDSELMISGVISLEGIKDVNVIQSDSSNRTLVFSEPGQEDDYLQSWFILNVRSWIGRAPSPEDNQLLDMLPGCAFTLCNEHGQLVYEAGVLNLVVIPDEVTRPDAWLFEKGALIHQNSKLGLALKAGKLVCEPVNSSLQEQQWQLTSTGELFNVGGQGVVSYDDNRDIPLVVEPAYEVSEKHKAVWKLGIPRPEPEVDRPRAPGKMLVHKLEVMARLSDDYWSGTGDAILLALGYPHQVVTLFDAPQRGAWVNKELDFRELLGKQHVTITDLAEINIYQVGNSVYGSAWKLESFELIVNGYCRYGAFKSMNRWFAGVGARRELVASWPIYPWLWRSDDNRPFDYNGKTYPMGLLPYIGDLLRWRN</sequence>
<organism evidence="1 2">
    <name type="scientific">Pseudomonas syringae</name>
    <dbReference type="NCBI Taxonomy" id="317"/>
    <lineage>
        <taxon>Bacteria</taxon>
        <taxon>Pseudomonadati</taxon>
        <taxon>Pseudomonadota</taxon>
        <taxon>Gammaproteobacteria</taxon>
        <taxon>Pseudomonadales</taxon>
        <taxon>Pseudomonadaceae</taxon>
        <taxon>Pseudomonas</taxon>
    </lineage>
</organism>
<dbReference type="PATRIC" id="fig|317.175.peg.4523"/>
<evidence type="ECO:0000313" key="1">
    <source>
        <dbReference type="EMBL" id="KFE53083.1"/>
    </source>
</evidence>
<comment type="caution">
    <text evidence="1">The sequence shown here is derived from an EMBL/GenBank/DDBJ whole genome shotgun (WGS) entry which is preliminary data.</text>
</comment>
<dbReference type="AlphaFoldDB" id="A0A085VCC0"/>
<reference evidence="1 2" key="1">
    <citation type="submission" date="2014-07" db="EMBL/GenBank/DDBJ databases">
        <title>Draft Genome Sequences of Environmental Pseudomonas syringae strains.</title>
        <authorList>
            <person name="Baltrus D.A."/>
            <person name="Berge O."/>
            <person name="Morris C."/>
        </authorList>
    </citation>
    <scope>NUCLEOTIDE SEQUENCE [LARGE SCALE GENOMIC DNA]</scope>
    <source>
        <strain evidence="1 2">GAW0119</strain>
    </source>
</reference>
<name>A0A085VCC0_PSESX</name>
<keyword evidence="2" id="KW-1185">Reference proteome</keyword>
<dbReference type="EMBL" id="JPQU01000067">
    <property type="protein sequence ID" value="KFE53083.1"/>
    <property type="molecule type" value="Genomic_DNA"/>
</dbReference>
<dbReference type="OrthoDB" id="1189445at2"/>
<protein>
    <submittedName>
        <fullName evidence="1">Uncharacterized protein</fullName>
    </submittedName>
</protein>
<gene>
    <name evidence="1" type="ORF">IV01_21680</name>
</gene>
<accession>A0A085VCC0</accession>
<evidence type="ECO:0000313" key="2">
    <source>
        <dbReference type="Proteomes" id="UP000028631"/>
    </source>
</evidence>
<dbReference type="RefSeq" id="WP_032630864.1">
    <property type="nucleotide sequence ID" value="NZ_JPQU01000067.1"/>
</dbReference>
<dbReference type="Proteomes" id="UP000028631">
    <property type="component" value="Unassembled WGS sequence"/>
</dbReference>